<dbReference type="AlphaFoldDB" id="A0A444U8P2"/>
<dbReference type="InterPro" id="IPR043379">
    <property type="entry name" value="ANKAR"/>
</dbReference>
<dbReference type="Pfam" id="PF00514">
    <property type="entry name" value="Arm"/>
    <property type="match status" value="2"/>
</dbReference>
<evidence type="ECO:0000313" key="2">
    <source>
        <dbReference type="EMBL" id="RXM31565.1"/>
    </source>
</evidence>
<evidence type="ECO:0000313" key="3">
    <source>
        <dbReference type="Proteomes" id="UP000289886"/>
    </source>
</evidence>
<accession>A0A444U8P2</accession>
<keyword evidence="3" id="KW-1185">Reference proteome</keyword>
<protein>
    <submittedName>
        <fullName evidence="2">Ankyrin and armadillo repeat-containing protein</fullName>
    </submittedName>
</protein>
<dbReference type="Gene3D" id="1.25.10.10">
    <property type="entry name" value="Leucine-rich Repeat Variant"/>
    <property type="match status" value="1"/>
</dbReference>
<dbReference type="SUPFAM" id="SSF48371">
    <property type="entry name" value="ARM repeat"/>
    <property type="match status" value="1"/>
</dbReference>
<name>A0A444U8P2_ACIRT</name>
<feature type="repeat" description="ARM" evidence="1">
    <location>
        <begin position="242"/>
        <end position="280"/>
    </location>
</feature>
<feature type="repeat" description="ARM" evidence="1">
    <location>
        <begin position="201"/>
        <end position="229"/>
    </location>
</feature>
<dbReference type="InterPro" id="IPR016024">
    <property type="entry name" value="ARM-type_fold"/>
</dbReference>
<dbReference type="InterPro" id="IPR011989">
    <property type="entry name" value="ARM-like"/>
</dbReference>
<evidence type="ECO:0000256" key="1">
    <source>
        <dbReference type="PROSITE-ProRule" id="PRU00259"/>
    </source>
</evidence>
<organism evidence="2 3">
    <name type="scientific">Acipenser ruthenus</name>
    <name type="common">Sterlet sturgeon</name>
    <dbReference type="NCBI Taxonomy" id="7906"/>
    <lineage>
        <taxon>Eukaryota</taxon>
        <taxon>Metazoa</taxon>
        <taxon>Chordata</taxon>
        <taxon>Craniata</taxon>
        <taxon>Vertebrata</taxon>
        <taxon>Euteleostomi</taxon>
        <taxon>Actinopterygii</taxon>
        <taxon>Chondrostei</taxon>
        <taxon>Acipenseriformes</taxon>
        <taxon>Acipenseridae</taxon>
        <taxon>Acipenser</taxon>
    </lineage>
</organism>
<proteinExistence type="predicted"/>
<comment type="caution">
    <text evidence="2">The sequence shown here is derived from an EMBL/GenBank/DDBJ whole genome shotgun (WGS) entry which is preliminary data.</text>
</comment>
<reference evidence="2 3" key="1">
    <citation type="submission" date="2019-01" db="EMBL/GenBank/DDBJ databases">
        <title>Draft Genome and Complete Hox-Cluster Characterization of the Sterlet Sturgeon (Acipenser ruthenus).</title>
        <authorList>
            <person name="Wei Q."/>
        </authorList>
    </citation>
    <scope>NUCLEOTIDE SEQUENCE [LARGE SCALE GENOMIC DNA]</scope>
    <source>
        <strain evidence="2">WHYD16114868_AA</strain>
        <tissue evidence="2">Blood</tissue>
    </source>
</reference>
<dbReference type="PANTHER" id="PTHR46464:SF1">
    <property type="entry name" value="ANKYRIN AND ARMADILLO REPEAT-CONTAINING PROTEIN"/>
    <property type="match status" value="1"/>
</dbReference>
<dbReference type="PANTHER" id="PTHR46464">
    <property type="entry name" value="ANK_REP_REGION DOMAIN-CONTAINING PROTEIN"/>
    <property type="match status" value="1"/>
</dbReference>
<dbReference type="SMART" id="SM00185">
    <property type="entry name" value="ARM"/>
    <property type="match status" value="4"/>
</dbReference>
<gene>
    <name evidence="2" type="ORF">EOD39_6859</name>
</gene>
<dbReference type="EMBL" id="SCEB01215060">
    <property type="protein sequence ID" value="RXM31565.1"/>
    <property type="molecule type" value="Genomic_DNA"/>
</dbReference>
<dbReference type="InterPro" id="IPR000225">
    <property type="entry name" value="Armadillo"/>
</dbReference>
<dbReference type="Proteomes" id="UP000289886">
    <property type="component" value="Unassembled WGS sequence"/>
</dbReference>
<sequence length="581" mass="63601">MDYLMKGLWHGAYIPKEKKVRFSELWRSSMDVNASGIPQTRKNLYSEFLAAGLVDISDDPAFHHMYSEDINTNLTYEPNSPEEVKIFMQYCDHFLLQLTSVKQHNMFMYEGTYNIANMVRLIEDKMNPVIYQRLQKRLKLQEKTCDKVPAEEARNPQKHGLCAVNKLSRLAVHRYYWLPCLGLLMLSGIYCQLVLTKKTDSGIPSLVDLLHSQQENLQCVAAAVLCNISNQVPVSLAVVECGAIPVLIQLLQTQCPELQSCCSVILADLAHINDNQKILLPVLLLPPQNQDAIAPLVKIIGRRKINVQEKAAMALEALADHSAAIQTAFLEVSHKAPSSTFKGASVGSERTRRSDFVGTCWTLKQQKMMADEIGHNFIIDFILSSTDKMQYVACQAVTALSRDSKAHQDQICQNIGVGPLIGLLWNSRMTERTLLSVIKALGTMCIAAGTGVKVALSGLGKLVSGPALVCLDDRAPPMLSGCKLELGQEASSDVCPEKRGSLVLGPERACARSGSVVAGVGDGAAVMKKTRCRSTRSRQIEAAKASVGALVSDPDTDAVLAVAHYCRNSPTALTSCCYGLH</sequence>
<dbReference type="PROSITE" id="PS50176">
    <property type="entry name" value="ARM_REPEAT"/>
    <property type="match status" value="2"/>
</dbReference>